<protein>
    <submittedName>
        <fullName evidence="6">Biorientation of chromosomes in cell division protein 1</fullName>
    </submittedName>
</protein>
<name>A0A091CWW7_FUKDA</name>
<proteinExistence type="inferred from homology"/>
<evidence type="ECO:0000313" key="6">
    <source>
        <dbReference type="EMBL" id="KFO24229.1"/>
    </source>
</evidence>
<reference evidence="6 7" key="1">
    <citation type="submission" date="2013-11" db="EMBL/GenBank/DDBJ databases">
        <title>The Damaraland mole rat (Fukomys damarensis) genome and evolution of African mole rats.</title>
        <authorList>
            <person name="Gladyshev V.N."/>
            <person name="Fang X."/>
        </authorList>
    </citation>
    <scope>NUCLEOTIDE SEQUENCE [LARGE SCALE GENOMIC DNA]</scope>
    <source>
        <tissue evidence="6">Liver</tissue>
    </source>
</reference>
<evidence type="ECO:0000256" key="2">
    <source>
        <dbReference type="ARBA" id="ARBA00008463"/>
    </source>
</evidence>
<dbReference type="InterPro" id="IPR043244">
    <property type="entry name" value="BOD1L1"/>
</dbReference>
<organism evidence="6 7">
    <name type="scientific">Fukomys damarensis</name>
    <name type="common">Damaraland mole rat</name>
    <name type="synonym">Cryptomys damarensis</name>
    <dbReference type="NCBI Taxonomy" id="885580"/>
    <lineage>
        <taxon>Eukaryota</taxon>
        <taxon>Metazoa</taxon>
        <taxon>Chordata</taxon>
        <taxon>Craniata</taxon>
        <taxon>Vertebrata</taxon>
        <taxon>Euteleostomi</taxon>
        <taxon>Mammalia</taxon>
        <taxon>Eutheria</taxon>
        <taxon>Euarchontoglires</taxon>
        <taxon>Glires</taxon>
        <taxon>Rodentia</taxon>
        <taxon>Hystricomorpha</taxon>
        <taxon>Bathyergidae</taxon>
        <taxon>Fukomys</taxon>
    </lineage>
</organism>
<dbReference type="Pfam" id="PF05205">
    <property type="entry name" value="COMPASS-Shg1"/>
    <property type="match status" value="1"/>
</dbReference>
<evidence type="ECO:0000256" key="1">
    <source>
        <dbReference type="ARBA" id="ARBA00004286"/>
    </source>
</evidence>
<feature type="domain" description="BOD1/SHG1" evidence="5">
    <location>
        <begin position="42"/>
        <end position="115"/>
    </location>
</feature>
<evidence type="ECO:0000256" key="4">
    <source>
        <dbReference type="SAM" id="MobiDB-lite"/>
    </source>
</evidence>
<dbReference type="GO" id="GO:0051301">
    <property type="term" value="P:cell division"/>
    <property type="evidence" value="ECO:0007669"/>
    <property type="project" value="UniProtKB-KW"/>
</dbReference>
<accession>A0A091CWW7</accession>
<sequence>MADGGSGGGEGQASARTATGGTGVSGGGGPVNPASLPPGDPQLKSPGPFDSFRQGCPADLDTKPVYQNLRQKVDNFVSTHLDKQEWNPTGNKNRFGNGLGQRVVQSGMLETGVDGLYLRWWTQN</sequence>
<comment type="similarity">
    <text evidence="2">Belongs to the BOD1 family.</text>
</comment>
<evidence type="ECO:0000256" key="3">
    <source>
        <dbReference type="ARBA" id="ARBA00022454"/>
    </source>
</evidence>
<gene>
    <name evidence="6" type="ORF">H920_14359</name>
</gene>
<dbReference type="PANTHER" id="PTHR47391:SF1">
    <property type="entry name" value="BIORIENTATION OF CHROMOSOMES IN CELL DIVISION 1 LIKE 1"/>
    <property type="match status" value="1"/>
</dbReference>
<dbReference type="PANTHER" id="PTHR47391">
    <property type="entry name" value="BIORIENTATION OF CHROMOSOMES IN CELL DIVISION 1 LIKE 1"/>
    <property type="match status" value="1"/>
</dbReference>
<dbReference type="AlphaFoldDB" id="A0A091CWW7"/>
<evidence type="ECO:0000313" key="7">
    <source>
        <dbReference type="Proteomes" id="UP000028990"/>
    </source>
</evidence>
<dbReference type="Proteomes" id="UP000028990">
    <property type="component" value="Unassembled WGS sequence"/>
</dbReference>
<keyword evidence="3" id="KW-0158">Chromosome</keyword>
<dbReference type="EMBL" id="KN123629">
    <property type="protein sequence ID" value="KFO24229.1"/>
    <property type="molecule type" value="Genomic_DNA"/>
</dbReference>
<feature type="compositionally biased region" description="Gly residues" evidence="4">
    <location>
        <begin position="1"/>
        <end position="11"/>
    </location>
</feature>
<feature type="compositionally biased region" description="Gly residues" evidence="4">
    <location>
        <begin position="20"/>
        <end position="30"/>
    </location>
</feature>
<dbReference type="InterPro" id="IPR055264">
    <property type="entry name" value="BOD1/SHG1_dom"/>
</dbReference>
<feature type="region of interest" description="Disordered" evidence="4">
    <location>
        <begin position="1"/>
        <end position="60"/>
    </location>
</feature>
<dbReference type="GO" id="GO:0005694">
    <property type="term" value="C:chromosome"/>
    <property type="evidence" value="ECO:0007669"/>
    <property type="project" value="UniProtKB-SubCell"/>
</dbReference>
<comment type="subcellular location">
    <subcellularLocation>
        <location evidence="1">Chromosome</location>
    </subcellularLocation>
</comment>
<keyword evidence="7" id="KW-1185">Reference proteome</keyword>
<keyword evidence="6" id="KW-0132">Cell division</keyword>
<keyword evidence="6" id="KW-0131">Cell cycle</keyword>
<evidence type="ECO:0000259" key="5">
    <source>
        <dbReference type="Pfam" id="PF05205"/>
    </source>
</evidence>